<gene>
    <name evidence="3" type="ORF">TCIL3000_11_6120</name>
</gene>
<accession>G0V0L8</accession>
<feature type="coiled-coil region" evidence="1">
    <location>
        <begin position="420"/>
        <end position="549"/>
    </location>
</feature>
<sequence>MARRGKQAHTPDVRGEQLGERKQVQLNVDDARCKIVSISSSESENSVNLVDLHELDSEARNPTLPYNSGSSRGKGDGTHVWRDQLLSRKKHACETARSPLEGKCISPVSTLSPTPSAAKRAPSQPSRNASPRKQPIESQEQQLGTYLSLRDRQFATLHEELQHLRSMHTNLQGIIARKNQEIEELQCVVSKKKKEIEHLKAQLASATKQHPAASLPVLDDRGASARGIRDTIRPSLSLYARSSSAEKLSDKVTNEGGPAAKMLLELRQNVASRDTIIDNLRMELHALQHEKKETATRTSKMTAELEEARAMCEKFRSEVAAKDSLVSDLQRRLLSLPATTKALNMAAPHTSVTRSSAFEEAEDKISFRRPNERFYSLGDGIENVEGILRQAEASVFSPVKSAPFPGKHHEDSYGHVRLELDHLRRCLEREKEANSELERQWRRRREVDMRMAEVELNAARAEADAFRRELTKLQQQATVCNFAEAQLQTARTENDTLHQRVQELRDENNAQASREMELRNTVRLLRESCERHEEEVDLLRRRVNMMKDNEGRMREEIGVLEERLSSSERMRLAGHNGDASASCDINSYLSLMSLNAELQQRTKDLEDEIHRIRVSSEEAPPNDERGADDGGSSTQGVIELKRKWNSSQINEETEELDAGSPPELTKSDTQNAGPGITQLLKIGGLQSELLQLRKELDLTRSELTTLRLQQAKDSEHVRRVVQRKVTSLRAARSEIERLSIHIKQQEALIVELRRKCEDHQRLTGVQHSPCSATTASAARDRSHKCAALLDEKIVEEALRSESKKLDEEMNSLRQQLVKTLEERDHWKSLAAAVSIDTLPVVNTYKCLS</sequence>
<feature type="coiled-coil region" evidence="1">
    <location>
        <begin position="795"/>
        <end position="822"/>
    </location>
</feature>
<reference evidence="3" key="1">
    <citation type="journal article" date="2012" name="Proc. Natl. Acad. Sci. U.S.A.">
        <title>Antigenic diversity is generated by distinct evolutionary mechanisms in African trypanosome species.</title>
        <authorList>
            <person name="Jackson A.P."/>
            <person name="Berry A."/>
            <person name="Aslett M."/>
            <person name="Allison H.C."/>
            <person name="Burton P."/>
            <person name="Vavrova-Anderson J."/>
            <person name="Brown R."/>
            <person name="Browne H."/>
            <person name="Corton N."/>
            <person name="Hauser H."/>
            <person name="Gamble J."/>
            <person name="Gilderthorp R."/>
            <person name="Marcello L."/>
            <person name="McQuillan J."/>
            <person name="Otto T.D."/>
            <person name="Quail M.A."/>
            <person name="Sanders M.J."/>
            <person name="van Tonder A."/>
            <person name="Ginger M.L."/>
            <person name="Field M.C."/>
            <person name="Barry J.D."/>
            <person name="Hertz-Fowler C."/>
            <person name="Berriman M."/>
        </authorList>
    </citation>
    <scope>NUCLEOTIDE SEQUENCE</scope>
    <source>
        <strain evidence="3">IL3000</strain>
    </source>
</reference>
<evidence type="ECO:0000313" key="3">
    <source>
        <dbReference type="EMBL" id="CCC95189.1"/>
    </source>
</evidence>
<feature type="coiled-coil region" evidence="1">
    <location>
        <begin position="175"/>
        <end position="209"/>
    </location>
</feature>
<organism evidence="3">
    <name type="scientific">Trypanosoma congolense (strain IL3000)</name>
    <dbReference type="NCBI Taxonomy" id="1068625"/>
    <lineage>
        <taxon>Eukaryota</taxon>
        <taxon>Discoba</taxon>
        <taxon>Euglenozoa</taxon>
        <taxon>Kinetoplastea</taxon>
        <taxon>Metakinetoplastina</taxon>
        <taxon>Trypanosomatida</taxon>
        <taxon>Trypanosomatidae</taxon>
        <taxon>Trypanosoma</taxon>
        <taxon>Nannomonas</taxon>
    </lineage>
</organism>
<feature type="region of interest" description="Disordered" evidence="2">
    <location>
        <begin position="103"/>
        <end position="140"/>
    </location>
</feature>
<feature type="region of interest" description="Disordered" evidence="2">
    <location>
        <begin position="59"/>
        <end position="78"/>
    </location>
</feature>
<feature type="compositionally biased region" description="Basic and acidic residues" evidence="2">
    <location>
        <begin position="9"/>
        <end position="21"/>
    </location>
</feature>
<evidence type="ECO:0000256" key="2">
    <source>
        <dbReference type="SAM" id="MobiDB-lite"/>
    </source>
</evidence>
<dbReference type="AlphaFoldDB" id="G0V0L8"/>
<evidence type="ECO:0000256" key="1">
    <source>
        <dbReference type="SAM" id="Coils"/>
    </source>
</evidence>
<name>G0V0L8_TRYCI</name>
<protein>
    <submittedName>
        <fullName evidence="3">Uncharacterized protein</fullName>
    </submittedName>
</protein>
<feature type="compositionally biased region" description="Polar residues" evidence="2">
    <location>
        <begin position="123"/>
        <end position="140"/>
    </location>
</feature>
<feature type="compositionally biased region" description="Basic and acidic residues" evidence="2">
    <location>
        <begin position="612"/>
        <end position="628"/>
    </location>
</feature>
<feature type="region of interest" description="Disordered" evidence="2">
    <location>
        <begin position="612"/>
        <end position="672"/>
    </location>
</feature>
<feature type="region of interest" description="Disordered" evidence="2">
    <location>
        <begin position="1"/>
        <end position="21"/>
    </location>
</feature>
<keyword evidence="1" id="KW-0175">Coiled coil</keyword>
<feature type="coiled-coil region" evidence="1">
    <location>
        <begin position="682"/>
        <end position="762"/>
    </location>
</feature>
<proteinExistence type="predicted"/>
<dbReference type="EMBL" id="HE575324">
    <property type="protein sequence ID" value="CCC95189.1"/>
    <property type="molecule type" value="Genomic_DNA"/>
</dbReference>
<dbReference type="VEuPathDB" id="TriTrypDB:TcIL3000.11.6120"/>